<sequence length="64" mass="7143">MTAIYVFMITVMAIIIFGGVLSILLTAAFVSDKVDRDEVFSQGSWDDELLHLNHLSQPIDETKS</sequence>
<dbReference type="RefSeq" id="WP_024371616.1">
    <property type="nucleotide sequence ID" value="NZ_UGGP01000001.1"/>
</dbReference>
<accession>A0A377FVZ5</accession>
<evidence type="ECO:0000313" key="3">
    <source>
        <dbReference type="Proteomes" id="UP000254060"/>
    </source>
</evidence>
<reference evidence="2 3" key="1">
    <citation type="submission" date="2018-06" db="EMBL/GenBank/DDBJ databases">
        <authorList>
            <consortium name="Pathogen Informatics"/>
            <person name="Doyle S."/>
        </authorList>
    </citation>
    <scope>NUCLEOTIDE SEQUENCE [LARGE SCALE GENOMIC DNA]</scope>
    <source>
        <strain evidence="2 3">NCTC13163</strain>
    </source>
</reference>
<keyword evidence="1" id="KW-0812">Transmembrane</keyword>
<evidence type="ECO:0000256" key="1">
    <source>
        <dbReference type="SAM" id="Phobius"/>
    </source>
</evidence>
<dbReference type="STRING" id="1397694.GCA_000702585_02891"/>
<gene>
    <name evidence="2" type="ORF">NCTC13163_02405</name>
</gene>
<dbReference type="Proteomes" id="UP000254060">
    <property type="component" value="Unassembled WGS sequence"/>
</dbReference>
<keyword evidence="1" id="KW-0472">Membrane</keyword>
<evidence type="ECO:0000313" key="2">
    <source>
        <dbReference type="EMBL" id="STO09010.1"/>
    </source>
</evidence>
<dbReference type="OrthoDB" id="2355621at2"/>
<protein>
    <submittedName>
        <fullName evidence="2">Uncharacterized protein</fullName>
    </submittedName>
</protein>
<dbReference type="AlphaFoldDB" id="A0A377FVZ5"/>
<keyword evidence="1" id="KW-1133">Transmembrane helix</keyword>
<name>A0A377FVZ5_9BACL</name>
<organism evidence="2 3">
    <name type="scientific">Exiguobacterium aurantiacum</name>
    <dbReference type="NCBI Taxonomy" id="33987"/>
    <lineage>
        <taxon>Bacteria</taxon>
        <taxon>Bacillati</taxon>
        <taxon>Bacillota</taxon>
        <taxon>Bacilli</taxon>
        <taxon>Bacillales</taxon>
        <taxon>Bacillales Family XII. Incertae Sedis</taxon>
        <taxon>Exiguobacterium</taxon>
    </lineage>
</organism>
<proteinExistence type="predicted"/>
<dbReference type="EMBL" id="UGGP01000001">
    <property type="protein sequence ID" value="STO09010.1"/>
    <property type="molecule type" value="Genomic_DNA"/>
</dbReference>
<feature type="transmembrane region" description="Helical" evidence="1">
    <location>
        <begin position="6"/>
        <end position="30"/>
    </location>
</feature>